<protein>
    <submittedName>
        <fullName evidence="1">Uncharacterized protein</fullName>
    </submittedName>
</protein>
<dbReference type="RefSeq" id="WP_196196948.1">
    <property type="nucleotide sequence ID" value="NZ_JADPRT010000013.1"/>
</dbReference>
<comment type="caution">
    <text evidence="1">The sequence shown here is derived from an EMBL/GenBank/DDBJ whole genome shotgun (WGS) entry which is preliminary data.</text>
</comment>
<evidence type="ECO:0000313" key="1">
    <source>
        <dbReference type="EMBL" id="MBF9071778.1"/>
    </source>
</evidence>
<sequence length="97" mass="10185">MPRHAAPRTVSLAERLTASSHAEASEILDRVADLDSGPLQDLLDLMCAAAVSTRRNRPAWDRCMDAVTAVQDLAVLIGDASIALAALPAPQPADAAR</sequence>
<gene>
    <name evidence="1" type="ORF">I2501_27515</name>
</gene>
<dbReference type="AlphaFoldDB" id="A0A931FFM9"/>
<dbReference type="EMBL" id="JADPRT010000013">
    <property type="protein sequence ID" value="MBF9071778.1"/>
    <property type="molecule type" value="Genomic_DNA"/>
</dbReference>
<dbReference type="Proteomes" id="UP000657385">
    <property type="component" value="Unassembled WGS sequence"/>
</dbReference>
<organism evidence="1 2">
    <name type="scientific">Streptacidiphilus fuscans</name>
    <dbReference type="NCBI Taxonomy" id="2789292"/>
    <lineage>
        <taxon>Bacteria</taxon>
        <taxon>Bacillati</taxon>
        <taxon>Actinomycetota</taxon>
        <taxon>Actinomycetes</taxon>
        <taxon>Kitasatosporales</taxon>
        <taxon>Streptomycetaceae</taxon>
        <taxon>Streptacidiphilus</taxon>
    </lineage>
</organism>
<keyword evidence="2" id="KW-1185">Reference proteome</keyword>
<reference evidence="1" key="1">
    <citation type="submission" date="2020-11" db="EMBL/GenBank/DDBJ databases">
        <title>Isolation and identification of active actinomycetes.</title>
        <authorList>
            <person name="Yu B."/>
        </authorList>
    </citation>
    <scope>NUCLEOTIDE SEQUENCE</scope>
    <source>
        <strain evidence="1">NEAU-YB345</strain>
    </source>
</reference>
<accession>A0A931FFM9</accession>
<name>A0A931FFM9_9ACTN</name>
<evidence type="ECO:0000313" key="2">
    <source>
        <dbReference type="Proteomes" id="UP000657385"/>
    </source>
</evidence>
<proteinExistence type="predicted"/>